<dbReference type="Gramene" id="CDY26458">
    <property type="protein sequence ID" value="CDY26458"/>
    <property type="gene ID" value="GSBRNA2T00035258001"/>
</dbReference>
<organism evidence="2 3">
    <name type="scientific">Brassica napus</name>
    <name type="common">Rape</name>
    <dbReference type="NCBI Taxonomy" id="3708"/>
    <lineage>
        <taxon>Eukaryota</taxon>
        <taxon>Viridiplantae</taxon>
        <taxon>Streptophyta</taxon>
        <taxon>Embryophyta</taxon>
        <taxon>Tracheophyta</taxon>
        <taxon>Spermatophyta</taxon>
        <taxon>Magnoliopsida</taxon>
        <taxon>eudicotyledons</taxon>
        <taxon>Gunneridae</taxon>
        <taxon>Pentapetalae</taxon>
        <taxon>rosids</taxon>
        <taxon>malvids</taxon>
        <taxon>Brassicales</taxon>
        <taxon>Brassicaceae</taxon>
        <taxon>Brassiceae</taxon>
        <taxon>Brassica</taxon>
    </lineage>
</organism>
<sequence length="40" mass="5058">MRKLKYHEKKALKKLNFLEWKREGGQRPNRWIQLILFGFR</sequence>
<dbReference type="EMBL" id="HG994373">
    <property type="protein sequence ID" value="CAF1783150.1"/>
    <property type="molecule type" value="Genomic_DNA"/>
</dbReference>
<dbReference type="AlphaFoldDB" id="A0A078GP75"/>
<evidence type="ECO:0000313" key="3">
    <source>
        <dbReference type="Proteomes" id="UP000028999"/>
    </source>
</evidence>
<reference evidence="1" key="3">
    <citation type="submission" date="2021-01" db="EMBL/GenBank/DDBJ databases">
        <authorList>
            <consortium name="Genoscope - CEA"/>
            <person name="William W."/>
        </authorList>
    </citation>
    <scope>NUCLEOTIDE SEQUENCE</scope>
</reference>
<proteinExistence type="predicted"/>
<name>A0A078GP75_BRANA</name>
<reference evidence="2 3" key="1">
    <citation type="journal article" date="2014" name="Science">
        <title>Plant genetics. Early allopolyploid evolution in the post-Neolithic Brassica napus oilseed genome.</title>
        <authorList>
            <person name="Chalhoub B."/>
            <person name="Denoeud F."/>
            <person name="Liu S."/>
            <person name="Parkin I.A."/>
            <person name="Tang H."/>
            <person name="Wang X."/>
            <person name="Chiquet J."/>
            <person name="Belcram H."/>
            <person name="Tong C."/>
            <person name="Samans B."/>
            <person name="Correa M."/>
            <person name="Da Silva C."/>
            <person name="Just J."/>
            <person name="Falentin C."/>
            <person name="Koh C.S."/>
            <person name="Le Clainche I."/>
            <person name="Bernard M."/>
            <person name="Bento P."/>
            <person name="Noel B."/>
            <person name="Labadie K."/>
            <person name="Alberti A."/>
            <person name="Charles M."/>
            <person name="Arnaud D."/>
            <person name="Guo H."/>
            <person name="Daviaud C."/>
            <person name="Alamery S."/>
            <person name="Jabbari K."/>
            <person name="Zhao M."/>
            <person name="Edger P.P."/>
            <person name="Chelaifa H."/>
            <person name="Tack D."/>
            <person name="Lassalle G."/>
            <person name="Mestiri I."/>
            <person name="Schnel N."/>
            <person name="Le Paslier M.C."/>
            <person name="Fan G."/>
            <person name="Renault V."/>
            <person name="Bayer P.E."/>
            <person name="Golicz A.A."/>
            <person name="Manoli S."/>
            <person name="Lee T.H."/>
            <person name="Thi V.H."/>
            <person name="Chalabi S."/>
            <person name="Hu Q."/>
            <person name="Fan C."/>
            <person name="Tollenaere R."/>
            <person name="Lu Y."/>
            <person name="Battail C."/>
            <person name="Shen J."/>
            <person name="Sidebottom C.H."/>
            <person name="Wang X."/>
            <person name="Canaguier A."/>
            <person name="Chauveau A."/>
            <person name="Berard A."/>
            <person name="Deniot G."/>
            <person name="Guan M."/>
            <person name="Liu Z."/>
            <person name="Sun F."/>
            <person name="Lim Y.P."/>
            <person name="Lyons E."/>
            <person name="Town C.D."/>
            <person name="Bancroft I."/>
            <person name="Wang X."/>
            <person name="Meng J."/>
            <person name="Ma J."/>
            <person name="Pires J.C."/>
            <person name="King G.J."/>
            <person name="Brunel D."/>
            <person name="Delourme R."/>
            <person name="Renard M."/>
            <person name="Aury J.M."/>
            <person name="Adams K.L."/>
            <person name="Batley J."/>
            <person name="Snowdon R.J."/>
            <person name="Tost J."/>
            <person name="Edwards D."/>
            <person name="Zhou Y."/>
            <person name="Hua W."/>
            <person name="Sharpe A.G."/>
            <person name="Paterson A.H."/>
            <person name="Guan C."/>
            <person name="Wincker P."/>
        </authorList>
    </citation>
    <scope>NUCLEOTIDE SEQUENCE [LARGE SCALE GENOMIC DNA]</scope>
    <source>
        <strain evidence="3">cv. Darmor-bzh</strain>
    </source>
</reference>
<dbReference type="EMBL" id="LK032190">
    <property type="protein sequence ID" value="CDY26458.1"/>
    <property type="molecule type" value="Genomic_DNA"/>
</dbReference>
<keyword evidence="3" id="KW-1185">Reference proteome</keyword>
<protein>
    <submittedName>
        <fullName evidence="1">(rape) hypothetical protein</fullName>
    </submittedName>
    <submittedName>
        <fullName evidence="2">BnaC09g42100D protein</fullName>
    </submittedName>
</protein>
<evidence type="ECO:0000313" key="2">
    <source>
        <dbReference type="EMBL" id="CDY26458.1"/>
    </source>
</evidence>
<reference evidence="2" key="2">
    <citation type="submission" date="2014-06" db="EMBL/GenBank/DDBJ databases">
        <authorList>
            <person name="Genoscope - CEA"/>
        </authorList>
    </citation>
    <scope>NUCLEOTIDE SEQUENCE</scope>
</reference>
<accession>A0A078GP75</accession>
<dbReference type="STRING" id="3708.A0A078GP75"/>
<dbReference type="PaxDb" id="3708-A0A078GP75"/>
<evidence type="ECO:0000313" key="1">
    <source>
        <dbReference type="EMBL" id="CAF1783150.1"/>
    </source>
</evidence>
<dbReference type="Proteomes" id="UP000028999">
    <property type="component" value="Unassembled WGS sequence"/>
</dbReference>
<dbReference type="Proteomes" id="UP001295469">
    <property type="component" value="Chromosome C09"/>
</dbReference>
<gene>
    <name evidence="2" type="primary">BnaC09g42100D</name>
    <name evidence="1" type="ORF">DARMORV10_C09P61350.1</name>
    <name evidence="2" type="ORF">GSBRNA2T00035258001</name>
</gene>